<dbReference type="InterPro" id="IPR006935">
    <property type="entry name" value="Helicase/UvrB_N"/>
</dbReference>
<gene>
    <name evidence="2" type="ORF">ATL39_0063</name>
</gene>
<keyword evidence="2" id="KW-0378">Hydrolase</keyword>
<dbReference type="SMART" id="SM00487">
    <property type="entry name" value="DEXDc"/>
    <property type="match status" value="1"/>
</dbReference>
<evidence type="ECO:0000313" key="2">
    <source>
        <dbReference type="EMBL" id="RKD84130.1"/>
    </source>
</evidence>
<protein>
    <submittedName>
        <fullName evidence="2">Superfamily II DNA or RNA helicase</fullName>
    </submittedName>
</protein>
<dbReference type="InterPro" id="IPR014001">
    <property type="entry name" value="Helicase_ATP-bd"/>
</dbReference>
<dbReference type="OrthoDB" id="1803680at2"/>
<dbReference type="Proteomes" id="UP000285120">
    <property type="component" value="Unassembled WGS sequence"/>
</dbReference>
<name>A0A419VTU3_9BACL</name>
<dbReference type="SUPFAM" id="SSF52540">
    <property type="entry name" value="P-loop containing nucleoside triphosphate hydrolases"/>
    <property type="match status" value="1"/>
</dbReference>
<dbReference type="Gene3D" id="3.40.50.300">
    <property type="entry name" value="P-loop containing nucleotide triphosphate hydrolases"/>
    <property type="match status" value="1"/>
</dbReference>
<dbReference type="GO" id="GO:0003677">
    <property type="term" value="F:DNA binding"/>
    <property type="evidence" value="ECO:0007669"/>
    <property type="project" value="InterPro"/>
</dbReference>
<keyword evidence="3" id="KW-1185">Reference proteome</keyword>
<feature type="domain" description="Helicase ATP-binding" evidence="1">
    <location>
        <begin position="12"/>
        <end position="163"/>
    </location>
</feature>
<keyword evidence="2" id="KW-0347">Helicase</keyword>
<dbReference type="GO" id="GO:0016787">
    <property type="term" value="F:hydrolase activity"/>
    <property type="evidence" value="ECO:0007669"/>
    <property type="project" value="InterPro"/>
</dbReference>
<dbReference type="RefSeq" id="WP_120191289.1">
    <property type="nucleotide sequence ID" value="NZ_RAPK01000002.1"/>
</dbReference>
<keyword evidence="2" id="KW-0067">ATP-binding</keyword>
<dbReference type="PROSITE" id="PS51192">
    <property type="entry name" value="HELICASE_ATP_BIND_1"/>
    <property type="match status" value="1"/>
</dbReference>
<sequence>MKKDYLLTEQQIIELQSGKFYGLFAEPGAGKTKTFENVIIPVAKEEGKNVLYLSPRSSLKVQTLTNTSEARTEKFYGFDREKLHIKTYQHIQNEMEKGNSLPKYDYIVADEAHYLVADHWNEKTHLAVQFLEESQAVKLLMTGTPDILTHYINKWHVQTLRELNRSKTRVKRIELYSDEKQMIERIKNSQHEKCKFLTFKPGKIKDTKKLANKLGGSFLCSPNNKDNMYDDVDKNLVQAISDAKESLPAENIVSTSVIEEGINIEDPNFQMVASFEPKLIENVIQQAARIRKSNVTLLIFVDNVNSYTGLIKKNKERLENSFEAQRAYLTFQNEQLNSINQTPGDNHVERYRNYLKQYFPTAEIVDMNKKVLKEQIENRLSNLIDLEIYKEDINNDGIVQSDLIKIFVEEFGARGNQRQKNIGKKKMADFLNEYNTNIALINKQNQKMQKTYWKLIKN</sequence>
<evidence type="ECO:0000259" key="1">
    <source>
        <dbReference type="PROSITE" id="PS51192"/>
    </source>
</evidence>
<dbReference type="GO" id="GO:0004386">
    <property type="term" value="F:helicase activity"/>
    <property type="evidence" value="ECO:0007669"/>
    <property type="project" value="UniProtKB-KW"/>
</dbReference>
<proteinExistence type="predicted"/>
<keyword evidence="2" id="KW-0547">Nucleotide-binding</keyword>
<dbReference type="InterPro" id="IPR027417">
    <property type="entry name" value="P-loop_NTPase"/>
</dbReference>
<dbReference type="AlphaFoldDB" id="A0A419VTU3"/>
<dbReference type="EMBL" id="RAPK01000002">
    <property type="protein sequence ID" value="RKD84130.1"/>
    <property type="molecule type" value="Genomic_DNA"/>
</dbReference>
<dbReference type="Pfam" id="PF04851">
    <property type="entry name" value="ResIII"/>
    <property type="match status" value="1"/>
</dbReference>
<comment type="caution">
    <text evidence="2">The sequence shown here is derived from an EMBL/GenBank/DDBJ whole genome shotgun (WGS) entry which is preliminary data.</text>
</comment>
<dbReference type="GO" id="GO:0005524">
    <property type="term" value="F:ATP binding"/>
    <property type="evidence" value="ECO:0007669"/>
    <property type="project" value="InterPro"/>
</dbReference>
<evidence type="ECO:0000313" key="3">
    <source>
        <dbReference type="Proteomes" id="UP000285120"/>
    </source>
</evidence>
<organism evidence="2 3">
    <name type="scientific">Sinobaca qinghaiensis</name>
    <dbReference type="NCBI Taxonomy" id="342944"/>
    <lineage>
        <taxon>Bacteria</taxon>
        <taxon>Bacillati</taxon>
        <taxon>Bacillota</taxon>
        <taxon>Bacilli</taxon>
        <taxon>Bacillales</taxon>
        <taxon>Sporolactobacillaceae</taxon>
        <taxon>Sinobaca</taxon>
    </lineage>
</organism>
<reference evidence="2 3" key="1">
    <citation type="submission" date="2018-09" db="EMBL/GenBank/DDBJ databases">
        <title>Genomic Encyclopedia of Archaeal and Bacterial Type Strains, Phase II (KMG-II): from individual species to whole genera.</title>
        <authorList>
            <person name="Goeker M."/>
        </authorList>
    </citation>
    <scope>NUCLEOTIDE SEQUENCE [LARGE SCALE GENOMIC DNA]</scope>
    <source>
        <strain evidence="2 3">DSM 17008</strain>
    </source>
</reference>
<accession>A0A419VTU3</accession>